<dbReference type="EMBL" id="JAPDIA010000009">
    <property type="protein sequence ID" value="MDG0814641.1"/>
    <property type="molecule type" value="Genomic_DNA"/>
</dbReference>
<keyword evidence="1" id="KW-0812">Transmembrane</keyword>
<keyword evidence="1" id="KW-1133">Transmembrane helix</keyword>
<sequence>MNVLPDKAIAALAGLIAVGTWLTYRRSAKKRHRMLRELFARAAADAGFEPEAVLVVQPQRGEESQFAARVREAPRSWHIVLAGPAWLAALKSAAWRRPVSGMDVLPFGKGALKEGTYLVIRKRRRFELVHELLPYMERLGTAWPKVGVSSPSAAADAASDRLLQ</sequence>
<evidence type="ECO:0000313" key="2">
    <source>
        <dbReference type="EMBL" id="MDG0814641.1"/>
    </source>
</evidence>
<evidence type="ECO:0000313" key="3">
    <source>
        <dbReference type="Proteomes" id="UP001153404"/>
    </source>
</evidence>
<dbReference type="Proteomes" id="UP001153404">
    <property type="component" value="Unassembled WGS sequence"/>
</dbReference>
<feature type="transmembrane region" description="Helical" evidence="1">
    <location>
        <begin position="6"/>
        <end position="24"/>
    </location>
</feature>
<dbReference type="AlphaFoldDB" id="A0A9X4L0A9"/>
<reference evidence="2" key="1">
    <citation type="submission" date="2022-10" db="EMBL/GenBank/DDBJ databases">
        <title>Comparative genomic analysis of Cohnella hashimotonis sp. nov., isolated from the International Space Station.</title>
        <authorList>
            <person name="Simpson A."/>
            <person name="Venkateswaran K."/>
        </authorList>
    </citation>
    <scope>NUCLEOTIDE SEQUENCE</scope>
    <source>
        <strain evidence="2">DSM 28161</strain>
    </source>
</reference>
<organism evidence="2 3">
    <name type="scientific">Cohnella rhizosphaerae</name>
    <dbReference type="NCBI Taxonomy" id="1457232"/>
    <lineage>
        <taxon>Bacteria</taxon>
        <taxon>Bacillati</taxon>
        <taxon>Bacillota</taxon>
        <taxon>Bacilli</taxon>
        <taxon>Bacillales</taxon>
        <taxon>Paenibacillaceae</taxon>
        <taxon>Cohnella</taxon>
    </lineage>
</organism>
<gene>
    <name evidence="2" type="ORF">OMP40_39160</name>
</gene>
<keyword evidence="1" id="KW-0472">Membrane</keyword>
<protein>
    <submittedName>
        <fullName evidence="2">Uncharacterized protein</fullName>
    </submittedName>
</protein>
<evidence type="ECO:0000256" key="1">
    <source>
        <dbReference type="SAM" id="Phobius"/>
    </source>
</evidence>
<keyword evidence="3" id="KW-1185">Reference proteome</keyword>
<name>A0A9X4L0A9_9BACL</name>
<accession>A0A9X4L0A9</accession>
<dbReference type="RefSeq" id="WP_277539606.1">
    <property type="nucleotide sequence ID" value="NZ_JAPDIA010000009.1"/>
</dbReference>
<proteinExistence type="predicted"/>
<comment type="caution">
    <text evidence="2">The sequence shown here is derived from an EMBL/GenBank/DDBJ whole genome shotgun (WGS) entry which is preliminary data.</text>
</comment>